<proteinExistence type="predicted"/>
<dbReference type="Proteomes" id="UP000622362">
    <property type="component" value="Unassembled WGS sequence"/>
</dbReference>
<reference evidence="1" key="1">
    <citation type="submission" date="2020-11" db="EMBL/GenBank/DDBJ databases">
        <title>Molecular epidemiology and genomic profiles of multidrug-resistant bacteria collected from clinical sources in South Africa.</title>
        <authorList>
            <person name="Asante J."/>
            <person name="Amoako D.G."/>
        </authorList>
    </citation>
    <scope>NUCLEOTIDE SEQUENCE</scope>
    <source>
        <strain evidence="1">C68</strain>
    </source>
</reference>
<evidence type="ECO:0000313" key="2">
    <source>
        <dbReference type="Proteomes" id="UP000622362"/>
    </source>
</evidence>
<organism evidence="1 2">
    <name type="scientific">Staphylococcus epidermidis</name>
    <dbReference type="NCBI Taxonomy" id="1282"/>
    <lineage>
        <taxon>Bacteria</taxon>
        <taxon>Bacillati</taxon>
        <taxon>Bacillota</taxon>
        <taxon>Bacilli</taxon>
        <taxon>Bacillales</taxon>
        <taxon>Staphylococcaceae</taxon>
        <taxon>Staphylococcus</taxon>
    </lineage>
</organism>
<dbReference type="AlphaFoldDB" id="A0A8I0WAA0"/>
<sequence>MSKANMISMIDVMYGLSKEECNSLFTQTKDEVERIYINYYQQQDDEQIQISYF</sequence>
<dbReference type="NCBIfam" id="NF033562">
    <property type="entry name" value="BH0509_fam"/>
    <property type="match status" value="1"/>
</dbReference>
<accession>A0A8I0WAA0</accession>
<dbReference type="RefSeq" id="WP_002502767.1">
    <property type="nucleotide sequence ID" value="NZ_CAXOHX010000020.1"/>
</dbReference>
<comment type="caution">
    <text evidence="1">The sequence shown here is derived from an EMBL/GenBank/DDBJ whole genome shotgun (WGS) entry which is preliminary data.</text>
</comment>
<protein>
    <submittedName>
        <fullName evidence="1">BH0509 family protein</fullName>
    </submittedName>
</protein>
<dbReference type="EMBL" id="JADPYN010000020">
    <property type="protein sequence ID" value="MBF9304308.1"/>
    <property type="molecule type" value="Genomic_DNA"/>
</dbReference>
<dbReference type="InterPro" id="IPR049615">
    <property type="entry name" value="BH0509-like"/>
</dbReference>
<gene>
    <name evidence="1" type="ORF">I3V53_09505</name>
</gene>
<evidence type="ECO:0000313" key="1">
    <source>
        <dbReference type="EMBL" id="MBF9304308.1"/>
    </source>
</evidence>
<name>A0A8I0WAA0_STAEP</name>